<dbReference type="PROSITE" id="PS51257">
    <property type="entry name" value="PROKAR_LIPOPROTEIN"/>
    <property type="match status" value="1"/>
</dbReference>
<dbReference type="EMBL" id="CP114040">
    <property type="protein sequence ID" value="WAS89883.1"/>
    <property type="molecule type" value="Genomic_DNA"/>
</dbReference>
<feature type="compositionally biased region" description="Low complexity" evidence="1">
    <location>
        <begin position="27"/>
        <end position="54"/>
    </location>
</feature>
<evidence type="ECO:0008006" key="4">
    <source>
        <dbReference type="Google" id="ProtNLM"/>
    </source>
</evidence>
<keyword evidence="3" id="KW-1185">Reference proteome</keyword>
<sequence>MRRLVIVTAALACACNEPAGRPAGVLPTGTTAAGAEGDEGTTGPAETGDEATAGSLATEGTTGPVQTETCMELTPIREEEFAARFAHAVCGQKAACGCALPPDCVDRFARQFEAVRTYARIHAPHYDGACAAAVLADTVETRGCNVKSQFYQHDWCQLGCEVFRGDVPHGRGCGESVSTDLAAFIDVCADPGDACGILGTRTCESLDAIPTVGRGDECLSSDSATLSNCEEGLWCNYDSRVCVPEVGIGENCGDFAECTYDAWCDAQAVCQPALAHGEPCDGNRQCLSLTCTGGRCDDYVILCRVDSPSDLLFPFTL</sequence>
<evidence type="ECO:0000256" key="1">
    <source>
        <dbReference type="SAM" id="MobiDB-lite"/>
    </source>
</evidence>
<evidence type="ECO:0000313" key="3">
    <source>
        <dbReference type="Proteomes" id="UP001164459"/>
    </source>
</evidence>
<feature type="region of interest" description="Disordered" evidence="1">
    <location>
        <begin position="24"/>
        <end position="65"/>
    </location>
</feature>
<proteinExistence type="predicted"/>
<organism evidence="2 3">
    <name type="scientific">Nannocystis punicea</name>
    <dbReference type="NCBI Taxonomy" id="2995304"/>
    <lineage>
        <taxon>Bacteria</taxon>
        <taxon>Pseudomonadati</taxon>
        <taxon>Myxococcota</taxon>
        <taxon>Polyangia</taxon>
        <taxon>Nannocystales</taxon>
        <taxon>Nannocystaceae</taxon>
        <taxon>Nannocystis</taxon>
    </lineage>
</organism>
<dbReference type="RefSeq" id="WP_269032194.1">
    <property type="nucleotide sequence ID" value="NZ_CP114040.1"/>
</dbReference>
<name>A0ABY7GSG4_9BACT</name>
<reference evidence="2" key="1">
    <citation type="submission" date="2022-11" db="EMBL/GenBank/DDBJ databases">
        <title>Minimal conservation of predation-associated metabolite biosynthetic gene clusters underscores biosynthetic potential of Myxococcota including descriptions for ten novel species: Archangium lansinium sp. nov., Myxococcus landrumus sp. nov., Nannocystis bai.</title>
        <authorList>
            <person name="Ahearne A."/>
            <person name="Stevens C."/>
            <person name="Dowd S."/>
        </authorList>
    </citation>
    <scope>NUCLEOTIDE SEQUENCE</scope>
    <source>
        <strain evidence="2">Fl3</strain>
    </source>
</reference>
<protein>
    <recommendedName>
        <fullName evidence="4">Dickkopf N-terminal cysteine-rich domain-containing protein</fullName>
    </recommendedName>
</protein>
<dbReference type="Proteomes" id="UP001164459">
    <property type="component" value="Chromosome"/>
</dbReference>
<accession>A0ABY7GSG4</accession>
<evidence type="ECO:0000313" key="2">
    <source>
        <dbReference type="EMBL" id="WAS89883.1"/>
    </source>
</evidence>
<gene>
    <name evidence="2" type="ORF">O0S08_27130</name>
</gene>